<feature type="transmembrane region" description="Helical" evidence="2">
    <location>
        <begin position="210"/>
        <end position="237"/>
    </location>
</feature>
<keyword evidence="5" id="KW-1185">Reference proteome</keyword>
<feature type="repeat" description="ANK" evidence="1">
    <location>
        <begin position="705"/>
        <end position="727"/>
    </location>
</feature>
<feature type="transmembrane region" description="Helical" evidence="2">
    <location>
        <begin position="905"/>
        <end position="924"/>
    </location>
</feature>
<dbReference type="Pfam" id="PF00023">
    <property type="entry name" value="Ank"/>
    <property type="match status" value="1"/>
</dbReference>
<dbReference type="PANTHER" id="PTHR24128">
    <property type="entry name" value="HOMEOBOX PROTEIN WARIAI"/>
    <property type="match status" value="1"/>
</dbReference>
<dbReference type="Gene3D" id="1.25.40.20">
    <property type="entry name" value="Ankyrin repeat-containing domain"/>
    <property type="match status" value="3"/>
</dbReference>
<dbReference type="EMBL" id="JAGKQM010000006">
    <property type="protein sequence ID" value="KAH0921498.1"/>
    <property type="molecule type" value="Genomic_DNA"/>
</dbReference>
<keyword evidence="2" id="KW-0812">Transmembrane</keyword>
<feature type="transmembrane region" description="Helical" evidence="2">
    <location>
        <begin position="512"/>
        <end position="531"/>
    </location>
</feature>
<organism evidence="4 5">
    <name type="scientific">Brassica napus</name>
    <name type="common">Rape</name>
    <dbReference type="NCBI Taxonomy" id="3708"/>
    <lineage>
        <taxon>Eukaryota</taxon>
        <taxon>Viridiplantae</taxon>
        <taxon>Streptophyta</taxon>
        <taxon>Embryophyta</taxon>
        <taxon>Tracheophyta</taxon>
        <taxon>Spermatophyta</taxon>
        <taxon>Magnoliopsida</taxon>
        <taxon>eudicotyledons</taxon>
        <taxon>Gunneridae</taxon>
        <taxon>Pentapetalae</taxon>
        <taxon>rosids</taxon>
        <taxon>malvids</taxon>
        <taxon>Brassicales</taxon>
        <taxon>Brassicaceae</taxon>
        <taxon>Brassiceae</taxon>
        <taxon>Brassica</taxon>
    </lineage>
</organism>
<feature type="domain" description="PGG" evidence="3">
    <location>
        <begin position="183"/>
        <end position="244"/>
    </location>
</feature>
<evidence type="ECO:0000256" key="1">
    <source>
        <dbReference type="PROSITE-ProRule" id="PRU00023"/>
    </source>
</evidence>
<dbReference type="InterPro" id="IPR002110">
    <property type="entry name" value="Ankyrin_rpt"/>
</dbReference>
<keyword evidence="2" id="KW-1133">Transmembrane helix</keyword>
<comment type="caution">
    <text evidence="4">The sequence shown here is derived from an EMBL/GenBank/DDBJ whole genome shotgun (WGS) entry which is preliminary data.</text>
</comment>
<keyword evidence="2" id="KW-0472">Membrane</keyword>
<evidence type="ECO:0000313" key="5">
    <source>
        <dbReference type="Proteomes" id="UP000824890"/>
    </source>
</evidence>
<reference evidence="4 5" key="1">
    <citation type="submission" date="2021-05" db="EMBL/GenBank/DDBJ databases">
        <title>Genome Assembly of Synthetic Allotetraploid Brassica napus Reveals Homoeologous Exchanges between Subgenomes.</title>
        <authorList>
            <person name="Davis J.T."/>
        </authorList>
    </citation>
    <scope>NUCLEOTIDE SEQUENCE [LARGE SCALE GENOMIC DNA]</scope>
    <source>
        <strain evidence="5">cv. Da-Ae</strain>
        <tissue evidence="4">Seedling</tissue>
    </source>
</reference>
<dbReference type="Proteomes" id="UP000824890">
    <property type="component" value="Unassembled WGS sequence"/>
</dbReference>
<dbReference type="SUPFAM" id="SSF48403">
    <property type="entry name" value="Ankyrin repeat"/>
    <property type="match status" value="3"/>
</dbReference>
<feature type="domain" description="PGG" evidence="3">
    <location>
        <begin position="506"/>
        <end position="580"/>
    </location>
</feature>
<evidence type="ECO:0000313" key="4">
    <source>
        <dbReference type="EMBL" id="KAH0921498.1"/>
    </source>
</evidence>
<dbReference type="InterPro" id="IPR036770">
    <property type="entry name" value="Ankyrin_rpt-contain_sf"/>
</dbReference>
<dbReference type="PROSITE" id="PS50297">
    <property type="entry name" value="ANK_REP_REGION"/>
    <property type="match status" value="1"/>
</dbReference>
<dbReference type="Pfam" id="PF12796">
    <property type="entry name" value="Ank_2"/>
    <property type="match status" value="2"/>
</dbReference>
<dbReference type="PANTHER" id="PTHR24128:SF55">
    <property type="entry name" value="ANKYRIN REPEAT FAMILY PROTEIN"/>
    <property type="match status" value="1"/>
</dbReference>
<dbReference type="SMART" id="SM00248">
    <property type="entry name" value="ANK"/>
    <property type="match status" value="15"/>
</dbReference>
<protein>
    <recommendedName>
        <fullName evidence="3">PGG domain-containing protein</fullName>
    </recommendedName>
</protein>
<feature type="transmembrane region" description="Helical" evidence="2">
    <location>
        <begin position="944"/>
        <end position="967"/>
    </location>
</feature>
<evidence type="ECO:0000256" key="2">
    <source>
        <dbReference type="SAM" id="Phobius"/>
    </source>
</evidence>
<gene>
    <name evidence="4" type="ORF">HID58_021516</name>
</gene>
<accession>A0ABQ8CWV4</accession>
<sequence length="1006" mass="112363">MDAVPFVSTPLHVAAASGNIPFAKEMLNLKPSFARKLNTSGYSPLHLAVDKDKTKFVGRMLWLDNGLARVKGKNGITPFLSLVSRGKTNLVAECLLTSPECIQDETVDSQNALHLAVIHDRFEVLQVLTGWIRRMSQRNADSIEYCMAKLLLECRLVQRNQVNGDGLTFLDIFRTQGQRDAATYQTALQPPGGLHQSEDSNAGSVVMKQAFFILIWVSNTIGFGCAILYTFCLIPLGRCKEADSMPKKSKLEARSDLLKSPVTFWTYNSTVLRGQRQTLKNEARGVLEQAAESGSIDELCTLIDENPYILENIDALPFVTTPLHVAAASGNIPFAMEMLNLKPSFARKLNTKGYSPLHLAANMDQNEFVRRMIWLDGDLARVKGRNDITPFLLLVSRGNADLVARCLRGSPECIQDESVDFQNALHLAVIHDRFEVLQVLTRWIQRMSQRDADTIEYRVLNKFDLNYNTPLHLAASKNDRQAYDETVTAMSKPRTKRRRRHRVNTSEETREAFLIVCTLIITATYQTALQPPGGVHQFGDSNAGSVVMKQTFFILIWLFNALGFGCAILYTFCLIPLGNVSVNCKNALHLAVMNDRFEVVQVLTGWIQQKIKRNSAEIRVTRMPVVFLLEYPKLYMDRRLQQAAESGSISDLYALIDENPCILENIDAMPFVNTPLHIAAACGKIAFSVEMLNLKPSFAKKLNTNGCSPLHLAVEKDQQELVTWLLRIDPSLAGVKGREGITLFHLLVLRGNVDLVVECLVTSPECIRDVSVTGQNALHLAVMNERFEVLQVLTGWIQRMSQRNARSIEYSVLNKMDLNGNTPLHLAAYKNDHQNVEWFNGTKTHGQIDEGGELEQAALKTGCMEAASLPKLMKKTYDFFKLPITFWAYCSTHTRRISSDTSDEARGVFLIICTLLITATYQTSLQPPGGVTQSEGHAVMKQTFFIVLWLSNTIGFCCALFYTYSLLPARAFSVSYRVLCLVPAFSSICFDGSFPKAMAEASDGST</sequence>
<evidence type="ECO:0000259" key="3">
    <source>
        <dbReference type="Pfam" id="PF13962"/>
    </source>
</evidence>
<dbReference type="Pfam" id="PF13962">
    <property type="entry name" value="PGG"/>
    <property type="match status" value="3"/>
</dbReference>
<name>A0ABQ8CWV4_BRANA</name>
<dbReference type="PROSITE" id="PS50088">
    <property type="entry name" value="ANK_REPEAT"/>
    <property type="match status" value="1"/>
</dbReference>
<dbReference type="InterPro" id="IPR026961">
    <property type="entry name" value="PGG_dom"/>
</dbReference>
<feature type="domain" description="PGG" evidence="3">
    <location>
        <begin position="903"/>
        <end position="969"/>
    </location>
</feature>
<feature type="transmembrane region" description="Helical" evidence="2">
    <location>
        <begin position="551"/>
        <end position="575"/>
    </location>
</feature>
<keyword evidence="1" id="KW-0040">ANK repeat</keyword>
<proteinExistence type="predicted"/>